<evidence type="ECO:0000313" key="4">
    <source>
        <dbReference type="Proteomes" id="UP000575083"/>
    </source>
</evidence>
<reference evidence="3 4" key="1">
    <citation type="submission" date="2020-08" db="EMBL/GenBank/DDBJ databases">
        <title>Functional genomics of gut bacteria from endangered species of beetles.</title>
        <authorList>
            <person name="Carlos-Shanley C."/>
        </authorList>
    </citation>
    <scope>NUCLEOTIDE SEQUENCE [LARGE SCALE GENOMIC DNA]</scope>
    <source>
        <strain evidence="3 4">S00198</strain>
    </source>
</reference>
<feature type="domain" description="Pyrroline-5-carboxylate reductase catalytic N-terminal" evidence="2">
    <location>
        <begin position="9"/>
        <end position="98"/>
    </location>
</feature>
<accession>A0A7X0UBS9</accession>
<keyword evidence="1" id="KW-0560">Oxidoreductase</keyword>
<dbReference type="Proteomes" id="UP000575083">
    <property type="component" value="Unassembled WGS sequence"/>
</dbReference>
<evidence type="ECO:0000313" key="3">
    <source>
        <dbReference type="EMBL" id="MBB6562289.1"/>
    </source>
</evidence>
<dbReference type="RefSeq" id="WP_184862146.1">
    <property type="nucleotide sequence ID" value="NZ_JACHLK010000012.1"/>
</dbReference>
<dbReference type="InterPro" id="IPR036291">
    <property type="entry name" value="NAD(P)-bd_dom_sf"/>
</dbReference>
<keyword evidence="4" id="KW-1185">Reference proteome</keyword>
<dbReference type="InterPro" id="IPR051267">
    <property type="entry name" value="STEAP_metalloreductase"/>
</dbReference>
<gene>
    <name evidence="3" type="ORF">HNP48_004999</name>
</gene>
<proteinExistence type="predicted"/>
<dbReference type="AlphaFoldDB" id="A0A7X0UBS9"/>
<name>A0A7X0UBS9_9BURK</name>
<dbReference type="PANTHER" id="PTHR14239:SF10">
    <property type="entry name" value="REDUCTASE"/>
    <property type="match status" value="1"/>
</dbReference>
<dbReference type="Gene3D" id="3.40.50.720">
    <property type="entry name" value="NAD(P)-binding Rossmann-like Domain"/>
    <property type="match status" value="1"/>
</dbReference>
<dbReference type="PANTHER" id="PTHR14239">
    <property type="entry name" value="DUDULIN-RELATED"/>
    <property type="match status" value="1"/>
</dbReference>
<sequence length="215" mass="21638">MTTTASLPKVAVLGAGNMGAGLARAWAGTGATVAIGARDAAKARAQGLGDVPVLTVEAAVAQADVVVLALPHGASVQVLQGLPASALQGKVLVDISNPVTADFQGLQLGTTTSAAEAIQAAAPGAHVVKAFNTIFAQLLAPEARQGKAPVQVFVAGDDAGAKARVQELARALAFEPVDAGPLRNSRYLEPVGGMNIQFGFFLGWGPTTAPAWVRA</sequence>
<dbReference type="Pfam" id="PF03807">
    <property type="entry name" value="F420_oxidored"/>
    <property type="match status" value="1"/>
</dbReference>
<protein>
    <submittedName>
        <fullName evidence="3">NADPH-dependent F420 reductase</fullName>
    </submittedName>
</protein>
<dbReference type="SUPFAM" id="SSF51735">
    <property type="entry name" value="NAD(P)-binding Rossmann-fold domains"/>
    <property type="match status" value="1"/>
</dbReference>
<dbReference type="EMBL" id="JACHLK010000012">
    <property type="protein sequence ID" value="MBB6562289.1"/>
    <property type="molecule type" value="Genomic_DNA"/>
</dbReference>
<evidence type="ECO:0000259" key="2">
    <source>
        <dbReference type="Pfam" id="PF03807"/>
    </source>
</evidence>
<dbReference type="InterPro" id="IPR028939">
    <property type="entry name" value="P5C_Rdtase_cat_N"/>
</dbReference>
<organism evidence="3 4">
    <name type="scientific">Acidovorax soli</name>
    <dbReference type="NCBI Taxonomy" id="592050"/>
    <lineage>
        <taxon>Bacteria</taxon>
        <taxon>Pseudomonadati</taxon>
        <taxon>Pseudomonadota</taxon>
        <taxon>Betaproteobacteria</taxon>
        <taxon>Burkholderiales</taxon>
        <taxon>Comamonadaceae</taxon>
        <taxon>Acidovorax</taxon>
    </lineage>
</organism>
<dbReference type="GO" id="GO:0016491">
    <property type="term" value="F:oxidoreductase activity"/>
    <property type="evidence" value="ECO:0007669"/>
    <property type="project" value="UniProtKB-KW"/>
</dbReference>
<comment type="caution">
    <text evidence="3">The sequence shown here is derived from an EMBL/GenBank/DDBJ whole genome shotgun (WGS) entry which is preliminary data.</text>
</comment>
<evidence type="ECO:0000256" key="1">
    <source>
        <dbReference type="ARBA" id="ARBA00023002"/>
    </source>
</evidence>